<dbReference type="InterPro" id="IPR010699">
    <property type="entry name" value="DUF1275"/>
</dbReference>
<feature type="transmembrane region" description="Helical" evidence="1">
    <location>
        <begin position="191"/>
        <end position="210"/>
    </location>
</feature>
<proteinExistence type="predicted"/>
<feature type="transmembrane region" description="Helical" evidence="1">
    <location>
        <begin position="32"/>
        <end position="61"/>
    </location>
</feature>
<accession>A0A840QJJ3</accession>
<evidence type="ECO:0000313" key="2">
    <source>
        <dbReference type="EMBL" id="MBB5159115.1"/>
    </source>
</evidence>
<feature type="transmembrane region" description="Helical" evidence="1">
    <location>
        <begin position="166"/>
        <end position="185"/>
    </location>
</feature>
<keyword evidence="1" id="KW-0812">Transmembrane</keyword>
<dbReference type="PANTHER" id="PTHR37314:SF4">
    <property type="entry name" value="UPF0700 TRANSMEMBRANE PROTEIN YOAK"/>
    <property type="match status" value="1"/>
</dbReference>
<keyword evidence="1" id="KW-0472">Membrane</keyword>
<gene>
    <name evidence="2" type="ORF">BJ970_006714</name>
</gene>
<dbReference type="AlphaFoldDB" id="A0A840QJJ3"/>
<dbReference type="RefSeq" id="WP_312864581.1">
    <property type="nucleotide sequence ID" value="NZ_JACHIW010000002.1"/>
</dbReference>
<comment type="caution">
    <text evidence="2">The sequence shown here is derived from an EMBL/GenBank/DDBJ whole genome shotgun (WGS) entry which is preliminary data.</text>
</comment>
<dbReference type="Pfam" id="PF06912">
    <property type="entry name" value="DUF1275"/>
    <property type="match status" value="1"/>
</dbReference>
<feature type="transmembrane region" description="Helical" evidence="1">
    <location>
        <begin position="107"/>
        <end position="127"/>
    </location>
</feature>
<evidence type="ECO:0000256" key="1">
    <source>
        <dbReference type="SAM" id="Phobius"/>
    </source>
</evidence>
<reference evidence="2 3" key="1">
    <citation type="submission" date="2020-08" db="EMBL/GenBank/DDBJ databases">
        <title>Sequencing the genomes of 1000 actinobacteria strains.</title>
        <authorList>
            <person name="Klenk H.-P."/>
        </authorList>
    </citation>
    <scope>NUCLEOTIDE SEQUENCE [LARGE SCALE GENOMIC DNA]</scope>
    <source>
        <strain evidence="2 3">DSM 45584</strain>
    </source>
</reference>
<dbReference type="EMBL" id="JACHIW010000002">
    <property type="protein sequence ID" value="MBB5159115.1"/>
    <property type="molecule type" value="Genomic_DNA"/>
</dbReference>
<dbReference type="PANTHER" id="PTHR37314">
    <property type="entry name" value="SLR0142 PROTEIN"/>
    <property type="match status" value="1"/>
</dbReference>
<evidence type="ECO:0000313" key="3">
    <source>
        <dbReference type="Proteomes" id="UP000584374"/>
    </source>
</evidence>
<feature type="transmembrane region" description="Helical" evidence="1">
    <location>
        <begin position="82"/>
        <end position="101"/>
    </location>
</feature>
<keyword evidence="3" id="KW-1185">Reference proteome</keyword>
<protein>
    <submittedName>
        <fullName evidence="2">Uncharacterized membrane protein YoaK (UPF0700 family)</fullName>
    </submittedName>
</protein>
<dbReference type="Proteomes" id="UP000584374">
    <property type="component" value="Unassembled WGS sequence"/>
</dbReference>
<organism evidence="2 3">
    <name type="scientific">Saccharopolyspora phatthalungensis</name>
    <dbReference type="NCBI Taxonomy" id="664693"/>
    <lineage>
        <taxon>Bacteria</taxon>
        <taxon>Bacillati</taxon>
        <taxon>Actinomycetota</taxon>
        <taxon>Actinomycetes</taxon>
        <taxon>Pseudonocardiales</taxon>
        <taxon>Pseudonocardiaceae</taxon>
        <taxon>Saccharopolyspora</taxon>
    </lineage>
</organism>
<keyword evidence="1" id="KW-1133">Transmembrane helix</keyword>
<sequence>MAATLVLTFSTGVADAVGYLALDKVFTGNMTGNVVILGMGIAGAARLPVAGPVLALAAFMAGATVGGRSMRGVSAGWTPRSAWLLTVVGLAFAAATGLAVSPVTPHTAPAFVLTALLAAGMGLQASVARHIGVKDVTTVVVTSTITGLAADSWIARRARQPWFRRASAIVLIGAGASLGAVLVHFAVWAGVALPAILTLLVAVTPWIRSVTHRSGKTSARPARKHRGQSSE</sequence>
<name>A0A840QJJ3_9PSEU</name>